<accession>A0ABW0ZKK4</accession>
<reference evidence="2" key="1">
    <citation type="journal article" date="2019" name="Int. J. Syst. Evol. Microbiol.">
        <title>The Global Catalogue of Microorganisms (GCM) 10K type strain sequencing project: providing services to taxonomists for standard genome sequencing and annotation.</title>
        <authorList>
            <consortium name="The Broad Institute Genomics Platform"/>
            <consortium name="The Broad Institute Genome Sequencing Center for Infectious Disease"/>
            <person name="Wu L."/>
            <person name="Ma J."/>
        </authorList>
    </citation>
    <scope>NUCLEOTIDE SEQUENCE [LARGE SCALE GENOMIC DNA]</scope>
    <source>
        <strain evidence="2">YIM 94188</strain>
    </source>
</reference>
<sequence>MPEPDELSVDELDAGDGLEAALAAVSAGEADVLEERLSVL</sequence>
<name>A0ABW0ZKK4_9ACTN</name>
<evidence type="ECO:0000313" key="2">
    <source>
        <dbReference type="Proteomes" id="UP001596072"/>
    </source>
</evidence>
<evidence type="ECO:0000313" key="1">
    <source>
        <dbReference type="EMBL" id="MFC5731022.1"/>
    </source>
</evidence>
<dbReference type="RefSeq" id="WP_346763557.1">
    <property type="nucleotide sequence ID" value="NZ_JBHSNS010000012.1"/>
</dbReference>
<comment type="caution">
    <text evidence="1">The sequence shown here is derived from an EMBL/GenBank/DDBJ whole genome shotgun (WGS) entry which is preliminary data.</text>
</comment>
<organism evidence="1 2">
    <name type="scientific">Nocardioides vastitatis</name>
    <dbReference type="NCBI Taxonomy" id="2568655"/>
    <lineage>
        <taxon>Bacteria</taxon>
        <taxon>Bacillati</taxon>
        <taxon>Actinomycetota</taxon>
        <taxon>Actinomycetes</taxon>
        <taxon>Propionibacteriales</taxon>
        <taxon>Nocardioidaceae</taxon>
        <taxon>Nocardioides</taxon>
    </lineage>
</organism>
<proteinExistence type="predicted"/>
<dbReference type="EMBL" id="JBHSNS010000012">
    <property type="protein sequence ID" value="MFC5731022.1"/>
    <property type="molecule type" value="Genomic_DNA"/>
</dbReference>
<gene>
    <name evidence="1" type="ORF">ACFPQB_19055</name>
</gene>
<protein>
    <recommendedName>
        <fullName evidence="3">Anti-sigma factor</fullName>
    </recommendedName>
</protein>
<keyword evidence="2" id="KW-1185">Reference proteome</keyword>
<evidence type="ECO:0008006" key="3">
    <source>
        <dbReference type="Google" id="ProtNLM"/>
    </source>
</evidence>
<dbReference type="Proteomes" id="UP001596072">
    <property type="component" value="Unassembled WGS sequence"/>
</dbReference>